<evidence type="ECO:0000256" key="3">
    <source>
        <dbReference type="ARBA" id="ARBA00022553"/>
    </source>
</evidence>
<feature type="modified residue" description="O-(pantetheine 4'-phosphoryl)serine" evidence="7">
    <location>
        <position position="39"/>
    </location>
</feature>
<sequence length="80" mass="9288">MTREAIFERISELIKVQMHREDLEITPETSLQDDLGADSIELMEFVISVEDEFGIEITDQAIDHMKNMGDMLDYVVQRVN</sequence>
<comment type="PTM">
    <text evidence="7">4'-phosphopantetheine is transferred from CoA to a specific serine of apo-ACP by AcpS. This modification is essential for activity because fatty acids are bound in thioester linkage to the sulfhydryl of the prosthetic group.</text>
</comment>
<comment type="caution">
    <text evidence="9">The sequence shown here is derived from an EMBL/GenBank/DDBJ whole genome shotgun (WGS) entry which is preliminary data.</text>
</comment>
<reference evidence="9 10" key="1">
    <citation type="submission" date="2021-01" db="EMBL/GenBank/DDBJ databases">
        <title>Genomic Encyclopedia of Type Strains, Phase IV (KMG-IV): sequencing the most valuable type-strain genomes for metagenomic binning, comparative biology and taxonomic classification.</title>
        <authorList>
            <person name="Goeker M."/>
        </authorList>
    </citation>
    <scope>NUCLEOTIDE SEQUENCE [LARGE SCALE GENOMIC DNA]</scope>
    <source>
        <strain evidence="9 10">DSM 27513</strain>
    </source>
</reference>
<accession>A0ABS2PLP2</accession>
<evidence type="ECO:0000313" key="9">
    <source>
        <dbReference type="EMBL" id="MBM7635713.1"/>
    </source>
</evidence>
<dbReference type="InterPro" id="IPR009081">
    <property type="entry name" value="PP-bd_ACP"/>
</dbReference>
<evidence type="ECO:0000256" key="4">
    <source>
        <dbReference type="ARBA" id="ARBA00022832"/>
    </source>
</evidence>
<dbReference type="Proteomes" id="UP000809081">
    <property type="component" value="Unassembled WGS sequence"/>
</dbReference>
<dbReference type="PANTHER" id="PTHR20863">
    <property type="entry name" value="ACYL CARRIER PROTEIN"/>
    <property type="match status" value="1"/>
</dbReference>
<keyword evidence="6 7" id="KW-0275">Fatty acid biosynthesis</keyword>
<protein>
    <recommendedName>
        <fullName evidence="7">Acyl carrier protein</fullName>
        <shortName evidence="7">ACP</shortName>
    </recommendedName>
</protein>
<dbReference type="Pfam" id="PF00550">
    <property type="entry name" value="PP-binding"/>
    <property type="match status" value="1"/>
</dbReference>
<dbReference type="HAMAP" id="MF_01217">
    <property type="entry name" value="Acyl_carrier"/>
    <property type="match status" value="1"/>
</dbReference>
<keyword evidence="7" id="KW-0963">Cytoplasm</keyword>
<dbReference type="EMBL" id="JAFBEI010000008">
    <property type="protein sequence ID" value="MBM7635713.1"/>
    <property type="molecule type" value="Genomic_DNA"/>
</dbReference>
<proteinExistence type="inferred from homology"/>
<comment type="function">
    <text evidence="7">Carrier of the growing fatty acid chain in fatty acid biosynthesis.</text>
</comment>
<evidence type="ECO:0000256" key="1">
    <source>
        <dbReference type="ARBA" id="ARBA00022450"/>
    </source>
</evidence>
<dbReference type="InterPro" id="IPR003231">
    <property type="entry name" value="ACP"/>
</dbReference>
<evidence type="ECO:0000313" key="10">
    <source>
        <dbReference type="Proteomes" id="UP000809081"/>
    </source>
</evidence>
<dbReference type="SUPFAM" id="SSF47336">
    <property type="entry name" value="ACP-like"/>
    <property type="match status" value="1"/>
</dbReference>
<dbReference type="InterPro" id="IPR036736">
    <property type="entry name" value="ACP-like_sf"/>
</dbReference>
<evidence type="ECO:0000256" key="2">
    <source>
        <dbReference type="ARBA" id="ARBA00022516"/>
    </source>
</evidence>
<keyword evidence="2 7" id="KW-0444">Lipid biosynthesis</keyword>
<feature type="domain" description="Carrier" evidence="8">
    <location>
        <begin position="4"/>
        <end position="79"/>
    </location>
</feature>
<dbReference type="PROSITE" id="PS50075">
    <property type="entry name" value="CARRIER"/>
    <property type="match status" value="1"/>
</dbReference>
<comment type="pathway">
    <text evidence="7">Lipid metabolism; fatty acid biosynthesis.</text>
</comment>
<dbReference type="NCBIfam" id="NF002150">
    <property type="entry name" value="PRK00982.1-4"/>
    <property type="match status" value="1"/>
</dbReference>
<comment type="subcellular location">
    <subcellularLocation>
        <location evidence="7">Cytoplasm</location>
    </subcellularLocation>
</comment>
<keyword evidence="3 7" id="KW-0597">Phosphoprotein</keyword>
<comment type="similarity">
    <text evidence="7">Belongs to the acyl carrier protein (ACP) family.</text>
</comment>
<evidence type="ECO:0000256" key="5">
    <source>
        <dbReference type="ARBA" id="ARBA00023098"/>
    </source>
</evidence>
<dbReference type="PANTHER" id="PTHR20863:SF76">
    <property type="entry name" value="CARRIER DOMAIN-CONTAINING PROTEIN"/>
    <property type="match status" value="1"/>
</dbReference>
<organism evidence="9 10">
    <name type="scientific">Streptococcus saliviloxodontae</name>
    <dbReference type="NCBI Taxonomy" id="1349416"/>
    <lineage>
        <taxon>Bacteria</taxon>
        <taxon>Bacillati</taxon>
        <taxon>Bacillota</taxon>
        <taxon>Bacilli</taxon>
        <taxon>Lactobacillales</taxon>
        <taxon>Streptococcaceae</taxon>
        <taxon>Streptococcus</taxon>
    </lineage>
</organism>
<evidence type="ECO:0000256" key="7">
    <source>
        <dbReference type="HAMAP-Rule" id="MF_01217"/>
    </source>
</evidence>
<keyword evidence="5 7" id="KW-0443">Lipid metabolism</keyword>
<keyword evidence="1 7" id="KW-0596">Phosphopantetheine</keyword>
<evidence type="ECO:0000259" key="8">
    <source>
        <dbReference type="PROSITE" id="PS50075"/>
    </source>
</evidence>
<keyword evidence="10" id="KW-1185">Reference proteome</keyword>
<keyword evidence="4 7" id="KW-0276">Fatty acid metabolism</keyword>
<name>A0ABS2PLP2_9STRE</name>
<dbReference type="NCBIfam" id="NF009104">
    <property type="entry name" value="PRK12449.1"/>
    <property type="match status" value="1"/>
</dbReference>
<gene>
    <name evidence="7" type="primary">acpP</name>
    <name evidence="9" type="ORF">JOC31_000514</name>
</gene>
<dbReference type="Gene3D" id="1.10.1200.10">
    <property type="entry name" value="ACP-like"/>
    <property type="match status" value="1"/>
</dbReference>
<evidence type="ECO:0000256" key="6">
    <source>
        <dbReference type="ARBA" id="ARBA00023160"/>
    </source>
</evidence>
<dbReference type="RefSeq" id="WP_205010204.1">
    <property type="nucleotide sequence ID" value="NZ_JAFBEI010000008.1"/>
</dbReference>